<comment type="caution">
    <text evidence="2">The sequence shown here is derived from an EMBL/GenBank/DDBJ whole genome shotgun (WGS) entry which is preliminary data.</text>
</comment>
<protein>
    <recommendedName>
        <fullName evidence="4">Ketosynthase</fullName>
    </recommendedName>
</protein>
<dbReference type="RefSeq" id="WP_235592234.1">
    <property type="nucleotide sequence ID" value="NZ_JAJA02000001.1"/>
</dbReference>
<keyword evidence="1" id="KW-1133">Transmembrane helix</keyword>
<gene>
    <name evidence="2" type="ORF">AZ78_3469</name>
</gene>
<feature type="transmembrane region" description="Helical" evidence="1">
    <location>
        <begin position="81"/>
        <end position="99"/>
    </location>
</feature>
<proteinExistence type="predicted"/>
<reference evidence="2 3" key="1">
    <citation type="journal article" date="2014" name="Genome Announc.">
        <title>Draft Genome Sequence of Lysobacter capsici AZ78, a Bacterium Antagonistic to Plant-Pathogenic Oomycetes.</title>
        <authorList>
            <person name="Puopolo G."/>
            <person name="Sonego P."/>
            <person name="Engelen K."/>
            <person name="Pertot I."/>
        </authorList>
    </citation>
    <scope>NUCLEOTIDE SEQUENCE [LARGE SCALE GENOMIC DNA]</scope>
    <source>
        <strain evidence="2 3">AZ78</strain>
    </source>
</reference>
<evidence type="ECO:0000313" key="2">
    <source>
        <dbReference type="EMBL" id="KWS05915.1"/>
    </source>
</evidence>
<keyword evidence="1" id="KW-0812">Transmembrane</keyword>
<dbReference type="AlphaFoldDB" id="A0A120AHC0"/>
<feature type="transmembrane region" description="Helical" evidence="1">
    <location>
        <begin position="34"/>
        <end position="53"/>
    </location>
</feature>
<evidence type="ECO:0008006" key="4">
    <source>
        <dbReference type="Google" id="ProtNLM"/>
    </source>
</evidence>
<name>A0A120AHC0_9GAMM</name>
<sequence length="235" mass="25591">MNDSSSSLSGPARLLLAIAYPLLAHWASHEGSGVLAALALADLVVFVTIDGLLGLRALPWLATALLLGALAAIAPTPYAQMLLLTPPVLFNAWLAWWFGRSLRAPREGLITRIVAALHGCAPRELAPDLYRYTRRLTLLWACVLAGLGLVNGALAMIAVPDGVLAQLGHTPALAITQEQWSWFANILNYGVVGGMFAGEYLVRRRLFKDRPEKGFFDFLRKMAQLGPGFWKELFS</sequence>
<keyword evidence="1" id="KW-0472">Membrane</keyword>
<dbReference type="GeneID" id="97905741"/>
<accession>A0A120AHC0</accession>
<evidence type="ECO:0000256" key="1">
    <source>
        <dbReference type="SAM" id="Phobius"/>
    </source>
</evidence>
<feature type="transmembrane region" description="Helical" evidence="1">
    <location>
        <begin position="138"/>
        <end position="160"/>
    </location>
</feature>
<dbReference type="EMBL" id="JAJA02000001">
    <property type="protein sequence ID" value="KWS05915.1"/>
    <property type="molecule type" value="Genomic_DNA"/>
</dbReference>
<feature type="transmembrane region" description="Helical" evidence="1">
    <location>
        <begin position="58"/>
        <end position="75"/>
    </location>
</feature>
<evidence type="ECO:0000313" key="3">
    <source>
        <dbReference type="Proteomes" id="UP000023435"/>
    </source>
</evidence>
<keyword evidence="3" id="KW-1185">Reference proteome</keyword>
<feature type="transmembrane region" description="Helical" evidence="1">
    <location>
        <begin position="180"/>
        <end position="202"/>
    </location>
</feature>
<organism evidence="2 3">
    <name type="scientific">Lysobacter capsici AZ78</name>
    <dbReference type="NCBI Taxonomy" id="1444315"/>
    <lineage>
        <taxon>Bacteria</taxon>
        <taxon>Pseudomonadati</taxon>
        <taxon>Pseudomonadota</taxon>
        <taxon>Gammaproteobacteria</taxon>
        <taxon>Lysobacterales</taxon>
        <taxon>Lysobacteraceae</taxon>
        <taxon>Lysobacter</taxon>
    </lineage>
</organism>
<dbReference type="Proteomes" id="UP000023435">
    <property type="component" value="Unassembled WGS sequence"/>
</dbReference>